<comment type="caution">
    <text evidence="2">The sequence shown here is derived from an EMBL/GenBank/DDBJ whole genome shotgun (WGS) entry which is preliminary data.</text>
</comment>
<comment type="similarity">
    <text evidence="1">Belongs to the short-chain dehydrogenases/reductases (SDR) family.</text>
</comment>
<dbReference type="PANTHER" id="PTHR43313:SF1">
    <property type="entry name" value="3BETA-HYDROXYSTEROID DEHYDROGENASE DHS-16"/>
    <property type="match status" value="1"/>
</dbReference>
<dbReference type="Gene3D" id="3.40.50.720">
    <property type="entry name" value="NAD(P)-binding Rossmann-like Domain"/>
    <property type="match status" value="1"/>
</dbReference>
<dbReference type="EMBL" id="JAOYOD010000001">
    <property type="protein sequence ID" value="MCV9386909.1"/>
    <property type="molecule type" value="Genomic_DNA"/>
</dbReference>
<evidence type="ECO:0000313" key="3">
    <source>
        <dbReference type="Proteomes" id="UP001300692"/>
    </source>
</evidence>
<evidence type="ECO:0000313" key="2">
    <source>
        <dbReference type="EMBL" id="MCV9386909.1"/>
    </source>
</evidence>
<sequence>MSKGNVLITGVSTGIGFYATRRFIAEGYTVYGSVRKKEDAERLEAKFGEAYRPLIFDVTDEEMVQQAARVVESEIADEGLQLLVNNSGMAVTGPSQCLSTADFRKQFEVNFLGLVSVTNAFLPLLGAKENSSLPPGKIINISSVAAKSGMPYMTPYGSSKAAVDAYSEGLRRELMLFGIDVVVFNPGPIKTPIWDKVEEPEASMKESPYGPSLLRFLDLSKREAAKAIPVEEFCDQLFEVFQKKKAKTFYLVIRDKWTKFIIPRLLFSDRAMDRLMFKVLKMKR</sequence>
<dbReference type="SUPFAM" id="SSF51735">
    <property type="entry name" value="NAD(P)-binding Rossmann-fold domains"/>
    <property type="match status" value="1"/>
</dbReference>
<dbReference type="InterPro" id="IPR036291">
    <property type="entry name" value="NAD(P)-bd_dom_sf"/>
</dbReference>
<proteinExistence type="inferred from homology"/>
<dbReference type="InterPro" id="IPR002347">
    <property type="entry name" value="SDR_fam"/>
</dbReference>
<dbReference type="Proteomes" id="UP001300692">
    <property type="component" value="Unassembled WGS sequence"/>
</dbReference>
<gene>
    <name evidence="2" type="ORF">N7U62_09560</name>
</gene>
<dbReference type="PROSITE" id="PS00061">
    <property type="entry name" value="ADH_SHORT"/>
    <property type="match status" value="1"/>
</dbReference>
<keyword evidence="3" id="KW-1185">Reference proteome</keyword>
<dbReference type="PRINTS" id="PR00081">
    <property type="entry name" value="GDHRDH"/>
</dbReference>
<organism evidence="2 3">
    <name type="scientific">Reichenbachiella ulvae</name>
    <dbReference type="NCBI Taxonomy" id="2980104"/>
    <lineage>
        <taxon>Bacteria</taxon>
        <taxon>Pseudomonadati</taxon>
        <taxon>Bacteroidota</taxon>
        <taxon>Cytophagia</taxon>
        <taxon>Cytophagales</taxon>
        <taxon>Reichenbachiellaceae</taxon>
        <taxon>Reichenbachiella</taxon>
    </lineage>
</organism>
<dbReference type="PANTHER" id="PTHR43313">
    <property type="entry name" value="SHORT-CHAIN DEHYDROGENASE/REDUCTASE FAMILY 9C"/>
    <property type="match status" value="1"/>
</dbReference>
<reference evidence="2 3" key="1">
    <citation type="submission" date="2022-10" db="EMBL/GenBank/DDBJ databases">
        <title>Comparative genomics and taxonomic characterization of three novel marine species of genus Reichenbachiella exhibiting antioxidant and polysaccharide degradation activities.</title>
        <authorList>
            <person name="Muhammad N."/>
            <person name="Lee Y.-J."/>
            <person name="Ko J."/>
            <person name="Kim S.-G."/>
        </authorList>
    </citation>
    <scope>NUCLEOTIDE SEQUENCE [LARGE SCALE GENOMIC DNA]</scope>
    <source>
        <strain evidence="2 3">ABR2-5</strain>
    </source>
</reference>
<dbReference type="PRINTS" id="PR00080">
    <property type="entry name" value="SDRFAMILY"/>
</dbReference>
<evidence type="ECO:0000256" key="1">
    <source>
        <dbReference type="RuleBase" id="RU000363"/>
    </source>
</evidence>
<name>A0ABT3CTG2_9BACT</name>
<dbReference type="RefSeq" id="WP_264137740.1">
    <property type="nucleotide sequence ID" value="NZ_JAOYOD010000001.1"/>
</dbReference>
<protein>
    <submittedName>
        <fullName evidence="2">SDR family NAD(P)-dependent oxidoreductase</fullName>
    </submittedName>
</protein>
<dbReference type="Pfam" id="PF00106">
    <property type="entry name" value="adh_short"/>
    <property type="match status" value="1"/>
</dbReference>
<accession>A0ABT3CTG2</accession>
<dbReference type="InterPro" id="IPR020904">
    <property type="entry name" value="Sc_DH/Rdtase_CS"/>
</dbReference>